<keyword evidence="8" id="KW-1185">Reference proteome</keyword>
<organism evidence="7 8">
    <name type="scientific">Ciona intestinalis</name>
    <name type="common">Transparent sea squirt</name>
    <name type="synonym">Ascidia intestinalis</name>
    <dbReference type="NCBI Taxonomy" id="7719"/>
    <lineage>
        <taxon>Eukaryota</taxon>
        <taxon>Metazoa</taxon>
        <taxon>Chordata</taxon>
        <taxon>Tunicata</taxon>
        <taxon>Ascidiacea</taxon>
        <taxon>Phlebobranchia</taxon>
        <taxon>Cionidae</taxon>
        <taxon>Ciona</taxon>
    </lineage>
</organism>
<dbReference type="HOGENOM" id="CLU_072422_0_0_1"/>
<comment type="subcellular location">
    <subcellularLocation>
        <location evidence="1">Nucleus</location>
    </subcellularLocation>
</comment>
<protein>
    <recommendedName>
        <fullName evidence="9">BRISC and BRCA1-A complex member 1</fullName>
    </recommendedName>
</protein>
<dbReference type="FunCoup" id="H2XLY1">
    <property type="interactions" value="69"/>
</dbReference>
<reference evidence="7" key="2">
    <citation type="journal article" date="2008" name="Genome Biol.">
        <title>Improved genome assembly and evidence-based global gene model set for the chordate Ciona intestinalis: new insight into intron and operon populations.</title>
        <authorList>
            <person name="Satou Y."/>
            <person name="Mineta K."/>
            <person name="Ogasawara M."/>
            <person name="Sasakura Y."/>
            <person name="Shoguchi E."/>
            <person name="Ueno K."/>
            <person name="Yamada L."/>
            <person name="Matsumoto J."/>
            <person name="Wasserscheid J."/>
            <person name="Dewar K."/>
            <person name="Wiley G.B."/>
            <person name="Macmil S.L."/>
            <person name="Roe B.A."/>
            <person name="Zeller R.W."/>
            <person name="Hastings K.E."/>
            <person name="Lemaire P."/>
            <person name="Lindquist E."/>
            <person name="Endo T."/>
            <person name="Hotta K."/>
            <person name="Inaba K."/>
        </authorList>
    </citation>
    <scope>NUCLEOTIDE SEQUENCE [LARGE SCALE GENOMIC DNA]</scope>
    <source>
        <strain evidence="7">wild type</strain>
    </source>
</reference>
<dbReference type="PANTHER" id="PTHR15660:SF1">
    <property type="entry name" value="BRISC AND BRCA1-A COMPLEX MEMBER 1"/>
    <property type="match status" value="1"/>
</dbReference>
<dbReference type="GO" id="GO:0006302">
    <property type="term" value="P:double-strand break repair"/>
    <property type="evidence" value="ECO:0000318"/>
    <property type="project" value="GO_Central"/>
</dbReference>
<evidence type="ECO:0000256" key="4">
    <source>
        <dbReference type="ARBA" id="ARBA00023204"/>
    </source>
</evidence>
<dbReference type="InParanoid" id="H2XLY1"/>
<name>H2XLY1_CIOIN</name>
<accession>H2XLY1</accession>
<proteinExistence type="predicted"/>
<dbReference type="CDD" id="cd21502">
    <property type="entry name" value="vWA_BABAM1"/>
    <property type="match status" value="1"/>
</dbReference>
<dbReference type="GO" id="GO:0016604">
    <property type="term" value="C:nuclear body"/>
    <property type="evidence" value="ECO:0000318"/>
    <property type="project" value="GO_Central"/>
</dbReference>
<keyword evidence="2" id="KW-0963">Cytoplasm</keyword>
<evidence type="ECO:0000313" key="8">
    <source>
        <dbReference type="Proteomes" id="UP000008144"/>
    </source>
</evidence>
<dbReference type="AlphaFoldDB" id="H2XLY1"/>
<evidence type="ECO:0000313" key="7">
    <source>
        <dbReference type="Ensembl" id="ENSCINP00000030663.1"/>
    </source>
</evidence>
<dbReference type="EMBL" id="EAAA01000819">
    <property type="status" value="NOT_ANNOTATED_CDS"/>
    <property type="molecule type" value="Genomic_DNA"/>
</dbReference>
<keyword evidence="3" id="KW-0227">DNA damage</keyword>
<dbReference type="InterPro" id="IPR026126">
    <property type="entry name" value="BABAM1"/>
</dbReference>
<dbReference type="STRING" id="7719.ENSCINP00000030663"/>
<dbReference type="GO" id="GO:0070552">
    <property type="term" value="C:BRISC complex"/>
    <property type="evidence" value="ECO:0000318"/>
    <property type="project" value="GO_Central"/>
</dbReference>
<dbReference type="PANTHER" id="PTHR15660">
    <property type="entry name" value="BRISC AND BRCA1-A COMPLEX MEMBER 1"/>
    <property type="match status" value="1"/>
</dbReference>
<dbReference type="GeneTree" id="ENSGT00390000016934"/>
<reference evidence="7" key="3">
    <citation type="submission" date="2025-08" db="UniProtKB">
        <authorList>
            <consortium name="Ensembl"/>
        </authorList>
    </citation>
    <scope>IDENTIFICATION</scope>
</reference>
<dbReference type="Ensembl" id="ENSCINT00000034197.1">
    <property type="protein sequence ID" value="ENSCINP00000030663.1"/>
    <property type="gene ID" value="ENSCING00000021324.1"/>
</dbReference>
<keyword evidence="4" id="KW-0234">DNA repair</keyword>
<sequence>MNEKPVETDKTQLQETTNPRRPVEHSTNENEQTVKPVEIPNETETKPIVKQKLYRKPSVKRKCVTPKVNCPEKIILCIDHSAIMFTNKFKRTVQSMKQQAVFQVLTGAVRNFIKTKSFIDSRHQFALVLLNQTPQLIVDFQPSGQDVMFMLKDIGTQFNESEMVEVDDEVFNLSTLFDQVENMVNLPSVKHPDKPGPPPYVVRMIFVFGRSSSALKFCENDEKLNSNPYFFCDCVYIHEEPNDGNCVTVKLFHYVCELDKNGTSFIYEVGTDGSMSSLYNAFANLLAHPLQR</sequence>
<evidence type="ECO:0008006" key="9">
    <source>
        <dbReference type="Google" id="ProtNLM"/>
    </source>
</evidence>
<feature type="compositionally biased region" description="Basic and acidic residues" evidence="6">
    <location>
        <begin position="1"/>
        <end position="12"/>
    </location>
</feature>
<dbReference type="GO" id="GO:0070531">
    <property type="term" value="C:BRCA1-A complex"/>
    <property type="evidence" value="ECO:0000318"/>
    <property type="project" value="GO_Central"/>
</dbReference>
<keyword evidence="5" id="KW-0539">Nucleus</keyword>
<evidence type="ECO:0000256" key="6">
    <source>
        <dbReference type="SAM" id="MobiDB-lite"/>
    </source>
</evidence>
<reference evidence="8" key="1">
    <citation type="journal article" date="2002" name="Science">
        <title>The draft genome of Ciona intestinalis: insights into chordate and vertebrate origins.</title>
        <authorList>
            <person name="Dehal P."/>
            <person name="Satou Y."/>
            <person name="Campbell R.K."/>
            <person name="Chapman J."/>
            <person name="Degnan B."/>
            <person name="De Tomaso A."/>
            <person name="Davidson B."/>
            <person name="Di Gregorio A."/>
            <person name="Gelpke M."/>
            <person name="Goodstein D.M."/>
            <person name="Harafuji N."/>
            <person name="Hastings K.E."/>
            <person name="Ho I."/>
            <person name="Hotta K."/>
            <person name="Huang W."/>
            <person name="Kawashima T."/>
            <person name="Lemaire P."/>
            <person name="Martinez D."/>
            <person name="Meinertzhagen I.A."/>
            <person name="Necula S."/>
            <person name="Nonaka M."/>
            <person name="Putnam N."/>
            <person name="Rash S."/>
            <person name="Saiga H."/>
            <person name="Satake M."/>
            <person name="Terry A."/>
            <person name="Yamada L."/>
            <person name="Wang H.G."/>
            <person name="Awazu S."/>
            <person name="Azumi K."/>
            <person name="Boore J."/>
            <person name="Branno M."/>
            <person name="Chin-Bow S."/>
            <person name="DeSantis R."/>
            <person name="Doyle S."/>
            <person name="Francino P."/>
            <person name="Keys D.N."/>
            <person name="Haga S."/>
            <person name="Hayashi H."/>
            <person name="Hino K."/>
            <person name="Imai K.S."/>
            <person name="Inaba K."/>
            <person name="Kano S."/>
            <person name="Kobayashi K."/>
            <person name="Kobayashi M."/>
            <person name="Lee B.I."/>
            <person name="Makabe K.W."/>
            <person name="Manohar C."/>
            <person name="Matassi G."/>
            <person name="Medina M."/>
            <person name="Mochizuki Y."/>
            <person name="Mount S."/>
            <person name="Morishita T."/>
            <person name="Miura S."/>
            <person name="Nakayama A."/>
            <person name="Nishizaka S."/>
            <person name="Nomoto H."/>
            <person name="Ohta F."/>
            <person name="Oishi K."/>
            <person name="Rigoutsos I."/>
            <person name="Sano M."/>
            <person name="Sasaki A."/>
            <person name="Sasakura Y."/>
            <person name="Shoguchi E."/>
            <person name="Shin-i T."/>
            <person name="Spagnuolo A."/>
            <person name="Stainier D."/>
            <person name="Suzuki M.M."/>
            <person name="Tassy O."/>
            <person name="Takatori N."/>
            <person name="Tokuoka M."/>
            <person name="Yagi K."/>
            <person name="Yoshizaki F."/>
            <person name="Wada S."/>
            <person name="Zhang C."/>
            <person name="Hyatt P.D."/>
            <person name="Larimer F."/>
            <person name="Detter C."/>
            <person name="Doggett N."/>
            <person name="Glavina T."/>
            <person name="Hawkins T."/>
            <person name="Richardson P."/>
            <person name="Lucas S."/>
            <person name="Kohara Y."/>
            <person name="Levine M."/>
            <person name="Satoh N."/>
            <person name="Rokhsar D.S."/>
        </authorList>
    </citation>
    <scope>NUCLEOTIDE SEQUENCE [LARGE SCALE GENOMIC DNA]</scope>
</reference>
<evidence type="ECO:0000256" key="5">
    <source>
        <dbReference type="ARBA" id="ARBA00023242"/>
    </source>
</evidence>
<feature type="region of interest" description="Disordered" evidence="6">
    <location>
        <begin position="1"/>
        <end position="42"/>
    </location>
</feature>
<dbReference type="Proteomes" id="UP000008144">
    <property type="component" value="Chromosome 11"/>
</dbReference>
<evidence type="ECO:0000256" key="1">
    <source>
        <dbReference type="ARBA" id="ARBA00004123"/>
    </source>
</evidence>
<dbReference type="GO" id="GO:0045739">
    <property type="term" value="P:positive regulation of DNA repair"/>
    <property type="evidence" value="ECO:0007669"/>
    <property type="project" value="InterPro"/>
</dbReference>
<evidence type="ECO:0000256" key="3">
    <source>
        <dbReference type="ARBA" id="ARBA00022763"/>
    </source>
</evidence>
<evidence type="ECO:0000256" key="2">
    <source>
        <dbReference type="ARBA" id="ARBA00022490"/>
    </source>
</evidence>
<dbReference type="GO" id="GO:0007095">
    <property type="term" value="P:mitotic G2 DNA damage checkpoint signaling"/>
    <property type="evidence" value="ECO:0000318"/>
    <property type="project" value="GO_Central"/>
</dbReference>
<reference evidence="7" key="4">
    <citation type="submission" date="2025-09" db="UniProtKB">
        <authorList>
            <consortium name="Ensembl"/>
        </authorList>
    </citation>
    <scope>IDENTIFICATION</scope>
</reference>
<dbReference type="OMA" id="RPQHQWP"/>